<sequence length="505" mass="56323">MHVSAKLVKVKMLWTLMLVAFFPMLLIAFYSYYNIKNQIIASELAHLEAIAKLKSLQIENFYYEIKGDLHTIQFSPYTKNLILNRDINLNEAKTLFEQQLNEYIVEEEINKIFIIGLDGKILASSLKVQENHTDSFNKTAFEEGKSKIYFSDIYKSDIHRGSSTEHNNYLFTASAPILDYDNRLIGVIVAEFSADNFFNQIQDYSGLGESGETLLGKRSGDKIIFLNPLRHDPNAGMKRSASIDGKLAKPAIFGATGHNGSGVSVDYRGISVLAAWRYVPTAGWGMVAKIDQNEALRPLETIRNSILLTVVVLLVIGAVFSFLMVKNITEPIETLANEAHLDALTGLPNRKYLKELLDQVLSKAKLENSLIAVMFLDLDGFKSVNDTYGHETGDLLLKEVAFRLNSCVRQSDTVARLGGDEFIVLIPGTKEARNVETIAEKIIQVLTKEFDLDGISVTISASIGICVFPDHALDAEEMLHKADKAMYEVKNAGKGNYRFCDDSPL</sequence>
<dbReference type="AlphaFoldDB" id="E4U144"/>
<dbReference type="KEGG" id="sku:Sulku_0682"/>
<dbReference type="SUPFAM" id="SSF55073">
    <property type="entry name" value="Nucleotide cyclase"/>
    <property type="match status" value="1"/>
</dbReference>
<keyword evidence="2" id="KW-1003">Cell membrane</keyword>
<dbReference type="Gene3D" id="3.30.450.20">
    <property type="entry name" value="PAS domain"/>
    <property type="match status" value="1"/>
</dbReference>
<dbReference type="FunFam" id="3.30.70.270:FF:000001">
    <property type="entry name" value="Diguanylate cyclase domain protein"/>
    <property type="match status" value="1"/>
</dbReference>
<dbReference type="Pfam" id="PF00990">
    <property type="entry name" value="GGDEF"/>
    <property type="match status" value="1"/>
</dbReference>
<dbReference type="CDD" id="cd18774">
    <property type="entry name" value="PDC2_HK_sensor"/>
    <property type="match status" value="1"/>
</dbReference>
<evidence type="ECO:0000313" key="8">
    <source>
        <dbReference type="EMBL" id="ADR33348.1"/>
    </source>
</evidence>
<feature type="domain" description="GGDEF" evidence="7">
    <location>
        <begin position="369"/>
        <end position="502"/>
    </location>
</feature>
<dbReference type="eggNOG" id="COG2199">
    <property type="taxonomic scope" value="Bacteria"/>
</dbReference>
<dbReference type="SMART" id="SM00267">
    <property type="entry name" value="GGDEF"/>
    <property type="match status" value="1"/>
</dbReference>
<dbReference type="InterPro" id="IPR029151">
    <property type="entry name" value="Sensor-like_sf"/>
</dbReference>
<dbReference type="InterPro" id="IPR033479">
    <property type="entry name" value="dCache_1"/>
</dbReference>
<dbReference type="GO" id="GO:0005886">
    <property type="term" value="C:plasma membrane"/>
    <property type="evidence" value="ECO:0007669"/>
    <property type="project" value="UniProtKB-SubCell"/>
</dbReference>
<dbReference type="GO" id="GO:0003824">
    <property type="term" value="F:catalytic activity"/>
    <property type="evidence" value="ECO:0007669"/>
    <property type="project" value="UniProtKB-ARBA"/>
</dbReference>
<organism evidence="8 9">
    <name type="scientific">Sulfuricurvum kujiense (strain ATCC BAA-921 / DSM 16994 / JCM 11577 / YK-1)</name>
    <dbReference type="NCBI Taxonomy" id="709032"/>
    <lineage>
        <taxon>Bacteria</taxon>
        <taxon>Pseudomonadati</taxon>
        <taxon>Campylobacterota</taxon>
        <taxon>Epsilonproteobacteria</taxon>
        <taxon>Campylobacterales</taxon>
        <taxon>Sulfurimonadaceae</taxon>
        <taxon>Sulfuricurvum</taxon>
    </lineage>
</organism>
<dbReference type="InterPro" id="IPR029787">
    <property type="entry name" value="Nucleotide_cyclase"/>
</dbReference>
<gene>
    <name evidence="8" type="ordered locus">Sulku_0682</name>
</gene>
<dbReference type="Gene3D" id="6.10.340.10">
    <property type="match status" value="1"/>
</dbReference>
<dbReference type="SUPFAM" id="SSF103190">
    <property type="entry name" value="Sensory domain-like"/>
    <property type="match status" value="1"/>
</dbReference>
<evidence type="ECO:0000259" key="7">
    <source>
        <dbReference type="PROSITE" id="PS50887"/>
    </source>
</evidence>
<dbReference type="Gene3D" id="3.30.70.270">
    <property type="match status" value="1"/>
</dbReference>
<protein>
    <submittedName>
        <fullName evidence="8">Diguanylate cyclase</fullName>
    </submittedName>
</protein>
<keyword evidence="5 6" id="KW-0472">Membrane</keyword>
<dbReference type="STRING" id="709032.Sulku_0682"/>
<dbReference type="RefSeq" id="WP_013459545.1">
    <property type="nucleotide sequence ID" value="NC_014762.1"/>
</dbReference>
<dbReference type="InterPro" id="IPR043128">
    <property type="entry name" value="Rev_trsase/Diguanyl_cyclase"/>
</dbReference>
<dbReference type="Proteomes" id="UP000008721">
    <property type="component" value="Chromosome"/>
</dbReference>
<dbReference type="OrthoDB" id="5413461at2"/>
<feature type="transmembrane region" description="Helical" evidence="6">
    <location>
        <begin position="12"/>
        <end position="33"/>
    </location>
</feature>
<evidence type="ECO:0000256" key="2">
    <source>
        <dbReference type="ARBA" id="ARBA00022475"/>
    </source>
</evidence>
<keyword evidence="3 6" id="KW-0812">Transmembrane</keyword>
<keyword evidence="9" id="KW-1185">Reference proteome</keyword>
<comment type="subcellular location">
    <subcellularLocation>
        <location evidence="1">Cell membrane</location>
        <topology evidence="1">Multi-pass membrane protein</topology>
    </subcellularLocation>
</comment>
<evidence type="ECO:0000256" key="1">
    <source>
        <dbReference type="ARBA" id="ARBA00004651"/>
    </source>
</evidence>
<dbReference type="NCBIfam" id="TIGR00254">
    <property type="entry name" value="GGDEF"/>
    <property type="match status" value="1"/>
</dbReference>
<dbReference type="InterPro" id="IPR052163">
    <property type="entry name" value="DGC-Regulatory_Protein"/>
</dbReference>
<evidence type="ECO:0000313" key="9">
    <source>
        <dbReference type="Proteomes" id="UP000008721"/>
    </source>
</evidence>
<dbReference type="PROSITE" id="PS50887">
    <property type="entry name" value="GGDEF"/>
    <property type="match status" value="1"/>
</dbReference>
<feature type="transmembrane region" description="Helical" evidence="6">
    <location>
        <begin position="306"/>
        <end position="325"/>
    </location>
</feature>
<dbReference type="CDD" id="cd18773">
    <property type="entry name" value="PDC1_HK_sensor"/>
    <property type="match status" value="1"/>
</dbReference>
<dbReference type="Pfam" id="PF02743">
    <property type="entry name" value="dCache_1"/>
    <property type="match status" value="1"/>
</dbReference>
<evidence type="ECO:0000256" key="4">
    <source>
        <dbReference type="ARBA" id="ARBA00022989"/>
    </source>
</evidence>
<evidence type="ECO:0000256" key="3">
    <source>
        <dbReference type="ARBA" id="ARBA00022692"/>
    </source>
</evidence>
<dbReference type="InterPro" id="IPR000160">
    <property type="entry name" value="GGDEF_dom"/>
</dbReference>
<dbReference type="HOGENOM" id="CLU_505974_0_0_7"/>
<reference evidence="8 9" key="1">
    <citation type="journal article" date="2012" name="Stand. Genomic Sci.">
        <title>Complete genome sequence of the sulfur compounds oxidizing chemolithoautotroph Sulfuricurvum kujiense type strain (YK-1(T)).</title>
        <authorList>
            <person name="Han C."/>
            <person name="Kotsyurbenko O."/>
            <person name="Chertkov O."/>
            <person name="Held B."/>
            <person name="Lapidus A."/>
            <person name="Nolan M."/>
            <person name="Lucas S."/>
            <person name="Hammon N."/>
            <person name="Deshpande S."/>
            <person name="Cheng J.F."/>
            <person name="Tapia R."/>
            <person name="Goodwin L.A."/>
            <person name="Pitluck S."/>
            <person name="Liolios K."/>
            <person name="Pagani I."/>
            <person name="Ivanova N."/>
            <person name="Mavromatis K."/>
            <person name="Mikhailova N."/>
            <person name="Pati A."/>
            <person name="Chen A."/>
            <person name="Palaniappan K."/>
            <person name="Land M."/>
            <person name="Hauser L."/>
            <person name="Chang Y.J."/>
            <person name="Jeffries C.D."/>
            <person name="Brambilla E.M."/>
            <person name="Rohde M."/>
            <person name="Spring S."/>
            <person name="Sikorski J."/>
            <person name="Goker M."/>
            <person name="Woyke T."/>
            <person name="Bristow J."/>
            <person name="Eisen J.A."/>
            <person name="Markowitz V."/>
            <person name="Hugenholtz P."/>
            <person name="Kyrpides N.C."/>
            <person name="Klenk H.P."/>
            <person name="Detter J.C."/>
        </authorList>
    </citation>
    <scope>NUCLEOTIDE SEQUENCE [LARGE SCALE GENOMIC DNA]</scope>
    <source>
        <strain evidence="9">ATCC BAA-921 / DSM 16994 / JCM 11577 / YK-1</strain>
    </source>
</reference>
<evidence type="ECO:0000256" key="6">
    <source>
        <dbReference type="SAM" id="Phobius"/>
    </source>
</evidence>
<dbReference type="PANTHER" id="PTHR46663">
    <property type="entry name" value="DIGUANYLATE CYCLASE DGCT-RELATED"/>
    <property type="match status" value="1"/>
</dbReference>
<keyword evidence="4 6" id="KW-1133">Transmembrane helix</keyword>
<name>E4U144_SULKY</name>
<dbReference type="eggNOG" id="COG4191">
    <property type="taxonomic scope" value="Bacteria"/>
</dbReference>
<accession>E4U144</accession>
<proteinExistence type="predicted"/>
<evidence type="ECO:0000256" key="5">
    <source>
        <dbReference type="ARBA" id="ARBA00023136"/>
    </source>
</evidence>
<dbReference type="PANTHER" id="PTHR46663:SF3">
    <property type="entry name" value="SLL0267 PROTEIN"/>
    <property type="match status" value="1"/>
</dbReference>
<dbReference type="EMBL" id="CP002355">
    <property type="protein sequence ID" value="ADR33348.1"/>
    <property type="molecule type" value="Genomic_DNA"/>
</dbReference>
<dbReference type="CDD" id="cd01949">
    <property type="entry name" value="GGDEF"/>
    <property type="match status" value="1"/>
</dbReference>